<dbReference type="InterPro" id="IPR003604">
    <property type="entry name" value="Matrin/U1-like-C_Znf_C2H2"/>
</dbReference>
<evidence type="ECO:0000313" key="8">
    <source>
        <dbReference type="EMBL" id="KAK4319157.1"/>
    </source>
</evidence>
<dbReference type="SMART" id="SM00451">
    <property type="entry name" value="ZnF_U1"/>
    <property type="match status" value="3"/>
</dbReference>
<sequence>MSYKPGGSNTQHEKLSSEGVILIHKDDPEAKKYRYHCQVSNSLLLKYLEKLSSEDVILIHKDDPEAKKYRYHCQLCSIKMKKMVLVNIHCSGNWHTKMKRKYLEMQKTKDIEGKDKQPGPGLHGPKISQPKKTHANDTPEERTWLDVTFGEGIITIRKNNESDTCYYCELCDKYEPSKFSLARHTYAFQHSRLEKRGKRSTIINDTPVVRASLDEIYGKGIISIRPLAMNPNSIVYFCQICTENIATGKMLYSHSQGRTHKENLRKMDPKIGDRKGSEEEDPNQNRKIHDESSSEIQANNEEDKTARHQSSTGKVNEWTDSKQHGQKSHKRWKPADVNLPPIHRSREHRFPGSKTRHQYSPSYCTSSTTAASSAVPYNLYSSSNYDHHSDNLPFDHHSDNLPFDHYSDNNNLDHQQHTNSSLLPLPLTLSKPQYEHAKVCSIKSSFIDQVECCRLNEEDVGEATGLVMKLITAVEDYFTHNPQLKNARQAKRTLGEAGTQFERLKLLLEEEVSKKKKKK</sequence>
<proteinExistence type="predicted"/>
<keyword evidence="4" id="KW-0862">Zinc</keyword>
<dbReference type="GO" id="GO:0008270">
    <property type="term" value="F:zinc ion binding"/>
    <property type="evidence" value="ECO:0007669"/>
    <property type="project" value="UniProtKB-KW"/>
</dbReference>
<evidence type="ECO:0000256" key="2">
    <source>
        <dbReference type="ARBA" id="ARBA00022723"/>
    </source>
</evidence>
<dbReference type="GO" id="GO:0003676">
    <property type="term" value="F:nucleic acid binding"/>
    <property type="evidence" value="ECO:0007669"/>
    <property type="project" value="InterPro"/>
</dbReference>
<keyword evidence="5" id="KW-0539">Nucleus</keyword>
<gene>
    <name evidence="8" type="ORF">Pmani_009877</name>
</gene>
<keyword evidence="3" id="KW-0863">Zinc-finger</keyword>
<dbReference type="Proteomes" id="UP001292094">
    <property type="component" value="Unassembled WGS sequence"/>
</dbReference>
<evidence type="ECO:0000256" key="1">
    <source>
        <dbReference type="ARBA" id="ARBA00004123"/>
    </source>
</evidence>
<evidence type="ECO:0000256" key="5">
    <source>
        <dbReference type="ARBA" id="ARBA00023242"/>
    </source>
</evidence>
<dbReference type="EMBL" id="JAWZYT010000777">
    <property type="protein sequence ID" value="KAK4319157.1"/>
    <property type="molecule type" value="Genomic_DNA"/>
</dbReference>
<keyword evidence="2" id="KW-0479">Metal-binding</keyword>
<evidence type="ECO:0000256" key="4">
    <source>
        <dbReference type="ARBA" id="ARBA00022833"/>
    </source>
</evidence>
<comment type="subcellular location">
    <subcellularLocation>
        <location evidence="1">Nucleus</location>
    </subcellularLocation>
</comment>
<feature type="region of interest" description="Disordered" evidence="6">
    <location>
        <begin position="255"/>
        <end position="361"/>
    </location>
</feature>
<comment type="caution">
    <text evidence="8">The sequence shown here is derived from an EMBL/GenBank/DDBJ whole genome shotgun (WGS) entry which is preliminary data.</text>
</comment>
<feature type="compositionally biased region" description="Basic and acidic residues" evidence="6">
    <location>
        <begin position="259"/>
        <end position="292"/>
    </location>
</feature>
<feature type="region of interest" description="Disordered" evidence="6">
    <location>
        <begin position="111"/>
        <end position="140"/>
    </location>
</feature>
<name>A0AAE1UD77_9EUCA</name>
<evidence type="ECO:0000313" key="9">
    <source>
        <dbReference type="Proteomes" id="UP001292094"/>
    </source>
</evidence>
<dbReference type="InterPro" id="IPR013087">
    <property type="entry name" value="Znf_C2H2_type"/>
</dbReference>
<reference evidence="8" key="1">
    <citation type="submission" date="2023-11" db="EMBL/GenBank/DDBJ databases">
        <title>Genome assemblies of two species of porcelain crab, Petrolisthes cinctipes and Petrolisthes manimaculis (Anomura: Porcellanidae).</title>
        <authorList>
            <person name="Angst P."/>
        </authorList>
    </citation>
    <scope>NUCLEOTIDE SEQUENCE</scope>
    <source>
        <strain evidence="8">PB745_02</strain>
        <tissue evidence="8">Gill</tissue>
    </source>
</reference>
<evidence type="ECO:0000256" key="3">
    <source>
        <dbReference type="ARBA" id="ARBA00022771"/>
    </source>
</evidence>
<dbReference type="AlphaFoldDB" id="A0AAE1UD77"/>
<feature type="domain" description="Matrin-type" evidence="7">
    <location>
        <begin position="236"/>
        <end position="266"/>
    </location>
</feature>
<evidence type="ECO:0000259" key="7">
    <source>
        <dbReference type="PROSITE" id="PS50171"/>
    </source>
</evidence>
<accession>A0AAE1UD77</accession>
<dbReference type="InterPro" id="IPR000690">
    <property type="entry name" value="Matrin/U1-C_Znf_C2H2"/>
</dbReference>
<dbReference type="PROSITE" id="PS50171">
    <property type="entry name" value="ZF_MATRIN"/>
    <property type="match status" value="1"/>
</dbReference>
<evidence type="ECO:0000256" key="6">
    <source>
        <dbReference type="SAM" id="MobiDB-lite"/>
    </source>
</evidence>
<organism evidence="8 9">
    <name type="scientific">Petrolisthes manimaculis</name>
    <dbReference type="NCBI Taxonomy" id="1843537"/>
    <lineage>
        <taxon>Eukaryota</taxon>
        <taxon>Metazoa</taxon>
        <taxon>Ecdysozoa</taxon>
        <taxon>Arthropoda</taxon>
        <taxon>Crustacea</taxon>
        <taxon>Multicrustacea</taxon>
        <taxon>Malacostraca</taxon>
        <taxon>Eumalacostraca</taxon>
        <taxon>Eucarida</taxon>
        <taxon>Decapoda</taxon>
        <taxon>Pleocyemata</taxon>
        <taxon>Anomura</taxon>
        <taxon>Galatheoidea</taxon>
        <taxon>Porcellanidae</taxon>
        <taxon>Petrolisthes</taxon>
    </lineage>
</organism>
<dbReference type="GO" id="GO:0005634">
    <property type="term" value="C:nucleus"/>
    <property type="evidence" value="ECO:0007669"/>
    <property type="project" value="UniProtKB-SubCell"/>
</dbReference>
<dbReference type="PROSITE" id="PS00028">
    <property type="entry name" value="ZINC_FINGER_C2H2_1"/>
    <property type="match status" value="1"/>
</dbReference>
<keyword evidence="9" id="KW-1185">Reference proteome</keyword>
<protein>
    <recommendedName>
        <fullName evidence="7">Matrin-type domain-containing protein</fullName>
    </recommendedName>
</protein>